<keyword evidence="3" id="KW-1185">Reference proteome</keyword>
<gene>
    <name evidence="2" type="ORF">IRJ41_003373</name>
</gene>
<organism evidence="2 3">
    <name type="scientific">Triplophysa rosa</name>
    <name type="common">Cave loach</name>
    <dbReference type="NCBI Taxonomy" id="992332"/>
    <lineage>
        <taxon>Eukaryota</taxon>
        <taxon>Metazoa</taxon>
        <taxon>Chordata</taxon>
        <taxon>Craniata</taxon>
        <taxon>Vertebrata</taxon>
        <taxon>Euteleostomi</taxon>
        <taxon>Actinopterygii</taxon>
        <taxon>Neopterygii</taxon>
        <taxon>Teleostei</taxon>
        <taxon>Ostariophysi</taxon>
        <taxon>Cypriniformes</taxon>
        <taxon>Nemacheilidae</taxon>
        <taxon>Triplophysa</taxon>
    </lineage>
</organism>
<feature type="region of interest" description="Disordered" evidence="1">
    <location>
        <begin position="1"/>
        <end position="27"/>
    </location>
</feature>
<name>A0A9W7WM61_TRIRA</name>
<evidence type="ECO:0000313" key="2">
    <source>
        <dbReference type="EMBL" id="KAI7803148.1"/>
    </source>
</evidence>
<comment type="caution">
    <text evidence="2">The sequence shown here is derived from an EMBL/GenBank/DDBJ whole genome shotgun (WGS) entry which is preliminary data.</text>
</comment>
<dbReference type="EMBL" id="JAFHDT010000011">
    <property type="protein sequence ID" value="KAI7803148.1"/>
    <property type="molecule type" value="Genomic_DNA"/>
</dbReference>
<dbReference type="Proteomes" id="UP001059041">
    <property type="component" value="Linkage Group LG11"/>
</dbReference>
<reference evidence="2" key="1">
    <citation type="submission" date="2021-02" db="EMBL/GenBank/DDBJ databases">
        <title>Comparative genomics reveals that relaxation of natural selection precedes convergent phenotypic evolution of cavefish.</title>
        <authorList>
            <person name="Peng Z."/>
        </authorList>
    </citation>
    <scope>NUCLEOTIDE SEQUENCE</scope>
    <source>
        <tissue evidence="2">Muscle</tissue>
    </source>
</reference>
<protein>
    <submittedName>
        <fullName evidence="2">Uncharacterized protein</fullName>
    </submittedName>
</protein>
<dbReference type="AlphaFoldDB" id="A0A9W7WM61"/>
<evidence type="ECO:0000313" key="3">
    <source>
        <dbReference type="Proteomes" id="UP001059041"/>
    </source>
</evidence>
<sequence>MLDRRSSRYKARLRSAGRCSSSGPSRWSGVARRQRCGLGTVPWHRPCRCSVTVMNECANPLIIAHSGVQRGPLIKVRVLLLACPFHNTLSPFHSDPRRARRGLFGDQGARKCKPSYQGPLLKWNRQTHVKVSLLEREENYLCHVHRARRSLFCGPFTHSEVNRVVWLR</sequence>
<accession>A0A9W7WM61</accession>
<evidence type="ECO:0000256" key="1">
    <source>
        <dbReference type="SAM" id="MobiDB-lite"/>
    </source>
</evidence>
<proteinExistence type="predicted"/>